<keyword evidence="2" id="KW-0663">Pyridoxal phosphate</keyword>
<dbReference type="SUPFAM" id="SSF53383">
    <property type="entry name" value="PLP-dependent transferases"/>
    <property type="match status" value="1"/>
</dbReference>
<accession>A0A6P2C5W2</accession>
<dbReference type="GO" id="GO:0030170">
    <property type="term" value="F:pyridoxal phosphate binding"/>
    <property type="evidence" value="ECO:0007669"/>
    <property type="project" value="InterPro"/>
</dbReference>
<name>A0A6P2C5W2_9ACTN</name>
<dbReference type="InterPro" id="IPR000524">
    <property type="entry name" value="Tscrpt_reg_HTH_GntR"/>
</dbReference>
<feature type="domain" description="HTH gntR-type" evidence="6">
    <location>
        <begin position="21"/>
        <end position="89"/>
    </location>
</feature>
<dbReference type="Gene3D" id="1.10.10.10">
    <property type="entry name" value="Winged helix-like DNA-binding domain superfamily/Winged helix DNA-binding domain"/>
    <property type="match status" value="1"/>
</dbReference>
<evidence type="ECO:0000313" key="8">
    <source>
        <dbReference type="Proteomes" id="UP000460272"/>
    </source>
</evidence>
<protein>
    <submittedName>
        <fullName evidence="7">PLP-dependent aminotransferase family protein</fullName>
    </submittedName>
</protein>
<reference evidence="7 8" key="1">
    <citation type="submission" date="2018-11" db="EMBL/GenBank/DDBJ databases">
        <title>Trebonia kvetii gen.nov., sp.nov., a novel acidophilic actinobacterium, and proposal of the new actinobacterial family Treboniaceae fam. nov.</title>
        <authorList>
            <person name="Rapoport D."/>
            <person name="Sagova-Mareckova M."/>
            <person name="Sedlacek I."/>
            <person name="Provaznik J."/>
            <person name="Kralova S."/>
            <person name="Pavlinic D."/>
            <person name="Benes V."/>
            <person name="Kopecky J."/>
        </authorList>
    </citation>
    <scope>NUCLEOTIDE SEQUENCE [LARGE SCALE GENOMIC DNA]</scope>
    <source>
        <strain evidence="7 8">15Tr583</strain>
    </source>
</reference>
<sequence length="480" mass="49870">MDQDLSWWAEVVFAGWRGRPGPRYARLAAALLEAVDQQTLPRGTRVPAERTLAAVTGTSRGTVVACFDQLVEAGVLTRRQGAGTFVAGRPSWAARPAAGSVATMLLRRVAEDRETIDLSVSAPGDLRHLPPVDLDAAWGALDGHGLDPVGLPALRAEVARHLTERQGLPTDPDQLIVTSGAQEALWLLGRVLPGNRVLVSCPLYPGLRAAMAGTRAQLVTVPADAAGEDANAIERAGRVPGGVAFVMPTGHNPAGTVMPWLRRQAIAAIADAGRVTVVEDLTLADLVLGAAAHGGPGAPPPLAALSTRVIAVGSVSKVLWGGLRVGWIRAGEPVRSAVIARKSALNLGTPVLTQALAAQLLAGIDAGWLAAHRAALTHRRDLVVALLAAHLPAWRVRPPEAGLSLWAKLPLDSADAFALAAARHGVTVMAGGAACADGRHGQFVRLSFAEQPSTLELAAERLAVAWEAHAETLAASPARG</sequence>
<dbReference type="RefSeq" id="WP_145853202.1">
    <property type="nucleotide sequence ID" value="NZ_RPFW01000002.1"/>
</dbReference>
<dbReference type="PROSITE" id="PS50949">
    <property type="entry name" value="HTH_GNTR"/>
    <property type="match status" value="1"/>
</dbReference>
<dbReference type="Gene3D" id="3.40.640.10">
    <property type="entry name" value="Type I PLP-dependent aspartate aminotransferase-like (Major domain)"/>
    <property type="match status" value="1"/>
</dbReference>
<evidence type="ECO:0000313" key="7">
    <source>
        <dbReference type="EMBL" id="TVZ05501.1"/>
    </source>
</evidence>
<keyword evidence="5" id="KW-0804">Transcription</keyword>
<evidence type="ECO:0000259" key="6">
    <source>
        <dbReference type="PROSITE" id="PS50949"/>
    </source>
</evidence>
<organism evidence="7 8">
    <name type="scientific">Trebonia kvetii</name>
    <dbReference type="NCBI Taxonomy" id="2480626"/>
    <lineage>
        <taxon>Bacteria</taxon>
        <taxon>Bacillati</taxon>
        <taxon>Actinomycetota</taxon>
        <taxon>Actinomycetes</taxon>
        <taxon>Streptosporangiales</taxon>
        <taxon>Treboniaceae</taxon>
        <taxon>Trebonia</taxon>
    </lineage>
</organism>
<keyword evidence="8" id="KW-1185">Reference proteome</keyword>
<dbReference type="InterPro" id="IPR015424">
    <property type="entry name" value="PyrdxlP-dep_Trfase"/>
</dbReference>
<keyword evidence="7" id="KW-0032">Aminotransferase</keyword>
<evidence type="ECO:0000256" key="4">
    <source>
        <dbReference type="ARBA" id="ARBA00023125"/>
    </source>
</evidence>
<evidence type="ECO:0000256" key="1">
    <source>
        <dbReference type="ARBA" id="ARBA00005384"/>
    </source>
</evidence>
<proteinExistence type="inferred from homology"/>
<dbReference type="AlphaFoldDB" id="A0A6P2C5W2"/>
<dbReference type="InterPro" id="IPR004839">
    <property type="entry name" value="Aminotransferase_I/II_large"/>
</dbReference>
<dbReference type="Proteomes" id="UP000460272">
    <property type="component" value="Unassembled WGS sequence"/>
</dbReference>
<dbReference type="Pfam" id="PF00155">
    <property type="entry name" value="Aminotran_1_2"/>
    <property type="match status" value="1"/>
</dbReference>
<dbReference type="GO" id="GO:0003677">
    <property type="term" value="F:DNA binding"/>
    <property type="evidence" value="ECO:0007669"/>
    <property type="project" value="UniProtKB-KW"/>
</dbReference>
<keyword evidence="3" id="KW-0805">Transcription regulation</keyword>
<comment type="similarity">
    <text evidence="1">In the C-terminal section; belongs to the class-I pyridoxal-phosphate-dependent aminotransferase family.</text>
</comment>
<dbReference type="PANTHER" id="PTHR46577:SF1">
    <property type="entry name" value="HTH-TYPE TRANSCRIPTIONAL REGULATORY PROTEIN GABR"/>
    <property type="match status" value="1"/>
</dbReference>
<gene>
    <name evidence="7" type="ORF">EAS64_13265</name>
</gene>
<dbReference type="SUPFAM" id="SSF46785">
    <property type="entry name" value="Winged helix' DNA-binding domain"/>
    <property type="match status" value="1"/>
</dbReference>
<dbReference type="CDD" id="cd00609">
    <property type="entry name" value="AAT_like"/>
    <property type="match status" value="1"/>
</dbReference>
<dbReference type="InterPro" id="IPR036390">
    <property type="entry name" value="WH_DNA-bd_sf"/>
</dbReference>
<dbReference type="Pfam" id="PF00392">
    <property type="entry name" value="GntR"/>
    <property type="match status" value="1"/>
</dbReference>
<keyword evidence="7" id="KW-0808">Transferase</keyword>
<dbReference type="GO" id="GO:0003700">
    <property type="term" value="F:DNA-binding transcription factor activity"/>
    <property type="evidence" value="ECO:0007669"/>
    <property type="project" value="InterPro"/>
</dbReference>
<dbReference type="GO" id="GO:0008483">
    <property type="term" value="F:transaminase activity"/>
    <property type="evidence" value="ECO:0007669"/>
    <property type="project" value="UniProtKB-KW"/>
</dbReference>
<evidence type="ECO:0000256" key="5">
    <source>
        <dbReference type="ARBA" id="ARBA00023163"/>
    </source>
</evidence>
<dbReference type="InterPro" id="IPR015421">
    <property type="entry name" value="PyrdxlP-dep_Trfase_major"/>
</dbReference>
<evidence type="ECO:0000256" key="2">
    <source>
        <dbReference type="ARBA" id="ARBA00022898"/>
    </source>
</evidence>
<dbReference type="OrthoDB" id="199743at2"/>
<dbReference type="EMBL" id="RPFW01000002">
    <property type="protein sequence ID" value="TVZ05501.1"/>
    <property type="molecule type" value="Genomic_DNA"/>
</dbReference>
<dbReference type="InterPro" id="IPR051446">
    <property type="entry name" value="HTH_trans_reg/aminotransferase"/>
</dbReference>
<evidence type="ECO:0000256" key="3">
    <source>
        <dbReference type="ARBA" id="ARBA00023015"/>
    </source>
</evidence>
<dbReference type="InterPro" id="IPR036388">
    <property type="entry name" value="WH-like_DNA-bd_sf"/>
</dbReference>
<dbReference type="SMART" id="SM00345">
    <property type="entry name" value="HTH_GNTR"/>
    <property type="match status" value="1"/>
</dbReference>
<dbReference type="PANTHER" id="PTHR46577">
    <property type="entry name" value="HTH-TYPE TRANSCRIPTIONAL REGULATORY PROTEIN GABR"/>
    <property type="match status" value="1"/>
</dbReference>
<comment type="caution">
    <text evidence="7">The sequence shown here is derived from an EMBL/GenBank/DDBJ whole genome shotgun (WGS) entry which is preliminary data.</text>
</comment>
<keyword evidence="4" id="KW-0238">DNA-binding</keyword>